<dbReference type="InterPro" id="IPR001806">
    <property type="entry name" value="Small_GTPase"/>
</dbReference>
<keyword evidence="2" id="KW-0342">GTP-binding</keyword>
<dbReference type="InterPro" id="IPR005225">
    <property type="entry name" value="Small_GTP-bd"/>
</dbReference>
<evidence type="ECO:0000256" key="2">
    <source>
        <dbReference type="ARBA" id="ARBA00023134"/>
    </source>
</evidence>
<accession>A0A8C6TI70</accession>
<evidence type="ECO:0000256" key="1">
    <source>
        <dbReference type="ARBA" id="ARBA00022741"/>
    </source>
</evidence>
<sequence>MSLFFLDFSFLSRNNYFNIVILGDTNVGKTTLLYRYTENVYRCTVATIAAVSSSHTVELGPNVHVKLNIWDTCGMERYRAMTRNYYRNAAGCLLVFDLTNRASFRKIKEWHDDMCASSDKVVFVLVGQKCDDTLNRRVNREEAELLANNWECPYVETSAVTGENVNQVFDDLARRMKDEGILSRPLPFKLCIFE</sequence>
<dbReference type="SMART" id="SM00174">
    <property type="entry name" value="RHO"/>
    <property type="match status" value="1"/>
</dbReference>
<name>A0A8C6TI70_9GOBI</name>
<dbReference type="InterPro" id="IPR050227">
    <property type="entry name" value="Rab"/>
</dbReference>
<protein>
    <submittedName>
        <fullName evidence="3">Uncharacterized protein</fullName>
    </submittedName>
</protein>
<dbReference type="InterPro" id="IPR027417">
    <property type="entry name" value="P-loop_NTPase"/>
</dbReference>
<dbReference type="CDD" id="cd00154">
    <property type="entry name" value="Rab"/>
    <property type="match status" value="1"/>
</dbReference>
<proteinExistence type="predicted"/>
<dbReference type="FunFam" id="3.40.50.300:FF:001329">
    <property type="entry name" value="Small GTP-binding protein, putative"/>
    <property type="match status" value="1"/>
</dbReference>
<dbReference type="GO" id="GO:0003924">
    <property type="term" value="F:GTPase activity"/>
    <property type="evidence" value="ECO:0007669"/>
    <property type="project" value="InterPro"/>
</dbReference>
<dbReference type="GO" id="GO:0005525">
    <property type="term" value="F:GTP binding"/>
    <property type="evidence" value="ECO:0007669"/>
    <property type="project" value="UniProtKB-KW"/>
</dbReference>
<evidence type="ECO:0000313" key="3">
    <source>
        <dbReference type="Ensembl" id="ENSNMLP00000019858.1"/>
    </source>
</evidence>
<dbReference type="SMART" id="SM00173">
    <property type="entry name" value="RAS"/>
    <property type="match status" value="1"/>
</dbReference>
<dbReference type="PANTHER" id="PTHR47977">
    <property type="entry name" value="RAS-RELATED PROTEIN RAB"/>
    <property type="match status" value="1"/>
</dbReference>
<dbReference type="SUPFAM" id="SSF52540">
    <property type="entry name" value="P-loop containing nucleoside triphosphate hydrolases"/>
    <property type="match status" value="1"/>
</dbReference>
<reference evidence="3" key="2">
    <citation type="submission" date="2025-09" db="UniProtKB">
        <authorList>
            <consortium name="Ensembl"/>
        </authorList>
    </citation>
    <scope>IDENTIFICATION</scope>
</reference>
<dbReference type="PRINTS" id="PR00449">
    <property type="entry name" value="RASTRNSFRMNG"/>
</dbReference>
<dbReference type="SMART" id="SM00175">
    <property type="entry name" value="RAB"/>
    <property type="match status" value="1"/>
</dbReference>
<dbReference type="Proteomes" id="UP000694523">
    <property type="component" value="Unplaced"/>
</dbReference>
<organism evidence="3 4">
    <name type="scientific">Neogobius melanostomus</name>
    <name type="common">round goby</name>
    <dbReference type="NCBI Taxonomy" id="47308"/>
    <lineage>
        <taxon>Eukaryota</taxon>
        <taxon>Metazoa</taxon>
        <taxon>Chordata</taxon>
        <taxon>Craniata</taxon>
        <taxon>Vertebrata</taxon>
        <taxon>Euteleostomi</taxon>
        <taxon>Actinopterygii</taxon>
        <taxon>Neopterygii</taxon>
        <taxon>Teleostei</taxon>
        <taxon>Neoteleostei</taxon>
        <taxon>Acanthomorphata</taxon>
        <taxon>Gobiaria</taxon>
        <taxon>Gobiiformes</taxon>
        <taxon>Gobioidei</taxon>
        <taxon>Gobiidae</taxon>
        <taxon>Benthophilinae</taxon>
        <taxon>Neogobiini</taxon>
        <taxon>Neogobius</taxon>
    </lineage>
</organism>
<dbReference type="Ensembl" id="ENSNMLT00000022293.1">
    <property type="protein sequence ID" value="ENSNMLP00000019858.1"/>
    <property type="gene ID" value="ENSNMLG00000012992.1"/>
</dbReference>
<dbReference type="SMART" id="SM00176">
    <property type="entry name" value="RAN"/>
    <property type="match status" value="1"/>
</dbReference>
<dbReference type="Pfam" id="PF00071">
    <property type="entry name" value="Ras"/>
    <property type="match status" value="1"/>
</dbReference>
<dbReference type="AlphaFoldDB" id="A0A8C6TI70"/>
<dbReference type="PROSITE" id="PS51419">
    <property type="entry name" value="RAB"/>
    <property type="match status" value="1"/>
</dbReference>
<keyword evidence="4" id="KW-1185">Reference proteome</keyword>
<dbReference type="NCBIfam" id="TIGR00231">
    <property type="entry name" value="small_GTP"/>
    <property type="match status" value="1"/>
</dbReference>
<dbReference type="PROSITE" id="PS51420">
    <property type="entry name" value="RHO"/>
    <property type="match status" value="1"/>
</dbReference>
<keyword evidence="1" id="KW-0547">Nucleotide-binding</keyword>
<dbReference type="PROSITE" id="PS51421">
    <property type="entry name" value="RAS"/>
    <property type="match status" value="1"/>
</dbReference>
<dbReference type="SMART" id="SM00177">
    <property type="entry name" value="ARF"/>
    <property type="match status" value="1"/>
</dbReference>
<dbReference type="Gene3D" id="3.40.50.300">
    <property type="entry name" value="P-loop containing nucleotide triphosphate hydrolases"/>
    <property type="match status" value="1"/>
</dbReference>
<reference evidence="3" key="1">
    <citation type="submission" date="2025-08" db="UniProtKB">
        <authorList>
            <consortium name="Ensembl"/>
        </authorList>
    </citation>
    <scope>IDENTIFICATION</scope>
</reference>
<evidence type="ECO:0000313" key="4">
    <source>
        <dbReference type="Proteomes" id="UP000694523"/>
    </source>
</evidence>